<sequence>METCFARCPRSFPSLPPWVPWILVSITCPGVCCAKMLNFRELRGSLGSQPSSVLSTMNKAARRLLAFVMLIGRFGRRRVHDQGASIFPQ</sequence>
<comment type="caution">
    <text evidence="1">The sequence shown here is derived from an EMBL/GenBank/DDBJ whole genome shotgun (WGS) entry which is preliminary data.</text>
</comment>
<protein>
    <submittedName>
        <fullName evidence="1">Uncharacterized protein</fullName>
    </submittedName>
</protein>
<evidence type="ECO:0000313" key="2">
    <source>
        <dbReference type="Proteomes" id="UP001195769"/>
    </source>
</evidence>
<gene>
    <name evidence="1" type="ORF">F5891DRAFT_3332</name>
</gene>
<dbReference type="Proteomes" id="UP001195769">
    <property type="component" value="Unassembled WGS sequence"/>
</dbReference>
<proteinExistence type="predicted"/>
<reference evidence="1" key="1">
    <citation type="journal article" date="2020" name="New Phytol.">
        <title>Comparative genomics reveals dynamic genome evolution in host specialist ectomycorrhizal fungi.</title>
        <authorList>
            <person name="Lofgren L.A."/>
            <person name="Nguyen N.H."/>
            <person name="Vilgalys R."/>
            <person name="Ruytinx J."/>
            <person name="Liao H.L."/>
            <person name="Branco S."/>
            <person name="Kuo A."/>
            <person name="LaButti K."/>
            <person name="Lipzen A."/>
            <person name="Andreopoulos W."/>
            <person name="Pangilinan J."/>
            <person name="Riley R."/>
            <person name="Hundley H."/>
            <person name="Na H."/>
            <person name="Barry K."/>
            <person name="Grigoriev I.V."/>
            <person name="Stajich J.E."/>
            <person name="Kennedy P.G."/>
        </authorList>
    </citation>
    <scope>NUCLEOTIDE SEQUENCE</scope>
    <source>
        <strain evidence="1">FC203</strain>
    </source>
</reference>
<evidence type="ECO:0000313" key="1">
    <source>
        <dbReference type="EMBL" id="KAG1908177.1"/>
    </source>
</evidence>
<dbReference type="EMBL" id="JABBWK010000001">
    <property type="protein sequence ID" value="KAG1908177.1"/>
    <property type="molecule type" value="Genomic_DNA"/>
</dbReference>
<dbReference type="AlphaFoldDB" id="A0AAD4ELA4"/>
<dbReference type="GeneID" id="64665673"/>
<organism evidence="1 2">
    <name type="scientific">Suillus fuscotomentosus</name>
    <dbReference type="NCBI Taxonomy" id="1912939"/>
    <lineage>
        <taxon>Eukaryota</taxon>
        <taxon>Fungi</taxon>
        <taxon>Dikarya</taxon>
        <taxon>Basidiomycota</taxon>
        <taxon>Agaricomycotina</taxon>
        <taxon>Agaricomycetes</taxon>
        <taxon>Agaricomycetidae</taxon>
        <taxon>Boletales</taxon>
        <taxon>Suillineae</taxon>
        <taxon>Suillaceae</taxon>
        <taxon>Suillus</taxon>
    </lineage>
</organism>
<keyword evidence="2" id="KW-1185">Reference proteome</keyword>
<accession>A0AAD4ELA4</accession>
<name>A0AAD4ELA4_9AGAM</name>
<dbReference type="RefSeq" id="XP_041233752.1">
    <property type="nucleotide sequence ID" value="XM_041371375.1"/>
</dbReference>